<keyword evidence="2" id="KW-1185">Reference proteome</keyword>
<evidence type="ECO:0000313" key="1">
    <source>
        <dbReference type="EMBL" id="GFR69117.1"/>
    </source>
</evidence>
<organism evidence="1 2">
    <name type="scientific">Elysia marginata</name>
    <dbReference type="NCBI Taxonomy" id="1093978"/>
    <lineage>
        <taxon>Eukaryota</taxon>
        <taxon>Metazoa</taxon>
        <taxon>Spiralia</taxon>
        <taxon>Lophotrochozoa</taxon>
        <taxon>Mollusca</taxon>
        <taxon>Gastropoda</taxon>
        <taxon>Heterobranchia</taxon>
        <taxon>Euthyneura</taxon>
        <taxon>Panpulmonata</taxon>
        <taxon>Sacoglossa</taxon>
        <taxon>Placobranchoidea</taxon>
        <taxon>Plakobranchidae</taxon>
        <taxon>Elysia</taxon>
    </lineage>
</organism>
<dbReference type="InterPro" id="IPR036397">
    <property type="entry name" value="RNaseH_sf"/>
</dbReference>
<dbReference type="InterPro" id="IPR052709">
    <property type="entry name" value="Transposase-MT_Hybrid"/>
</dbReference>
<comment type="caution">
    <text evidence="1">The sequence shown here is derived from an EMBL/GenBank/DDBJ whole genome shotgun (WGS) entry which is preliminary data.</text>
</comment>
<evidence type="ECO:0000313" key="2">
    <source>
        <dbReference type="Proteomes" id="UP000762676"/>
    </source>
</evidence>
<dbReference type="PANTHER" id="PTHR46060:SF1">
    <property type="entry name" value="MARINER MOS1 TRANSPOSASE-LIKE PROTEIN"/>
    <property type="match status" value="1"/>
</dbReference>
<sequence length="133" mass="15931">MERVVHMGFLEQCQTVNSKRYISTLRTFTGLRHVRRDKDAVLKHDYTRPHTSRQTQDALMQPELMTLTHPAYRPYPLPSDYYLFPQLKKYLKDHHYDNDEEVIADVCRWCRGQSFEFLADGVRQLVKRLKIEC</sequence>
<protein>
    <submittedName>
        <fullName evidence="1">Histone-lysine N-methyltransferase SETMAR</fullName>
    </submittedName>
</protein>
<dbReference type="AlphaFoldDB" id="A0AAV4F7D1"/>
<dbReference type="Proteomes" id="UP000762676">
    <property type="component" value="Unassembled WGS sequence"/>
</dbReference>
<gene>
    <name evidence="1" type="ORF">ElyMa_003749900</name>
</gene>
<dbReference type="EMBL" id="BMAT01007689">
    <property type="protein sequence ID" value="GFR69117.1"/>
    <property type="molecule type" value="Genomic_DNA"/>
</dbReference>
<name>A0AAV4F7D1_9GAST</name>
<accession>A0AAV4F7D1</accession>
<dbReference type="PANTHER" id="PTHR46060">
    <property type="entry name" value="MARINER MOS1 TRANSPOSASE-LIKE PROTEIN"/>
    <property type="match status" value="1"/>
</dbReference>
<reference evidence="1 2" key="1">
    <citation type="journal article" date="2021" name="Elife">
        <title>Chloroplast acquisition without the gene transfer in kleptoplastic sea slugs, Plakobranchus ocellatus.</title>
        <authorList>
            <person name="Maeda T."/>
            <person name="Takahashi S."/>
            <person name="Yoshida T."/>
            <person name="Shimamura S."/>
            <person name="Takaki Y."/>
            <person name="Nagai Y."/>
            <person name="Toyoda A."/>
            <person name="Suzuki Y."/>
            <person name="Arimoto A."/>
            <person name="Ishii H."/>
            <person name="Satoh N."/>
            <person name="Nishiyama T."/>
            <person name="Hasebe M."/>
            <person name="Maruyama T."/>
            <person name="Minagawa J."/>
            <person name="Obokata J."/>
            <person name="Shigenobu S."/>
        </authorList>
    </citation>
    <scope>NUCLEOTIDE SEQUENCE [LARGE SCALE GENOMIC DNA]</scope>
</reference>
<dbReference type="Gene3D" id="3.30.420.10">
    <property type="entry name" value="Ribonuclease H-like superfamily/Ribonuclease H"/>
    <property type="match status" value="1"/>
</dbReference>
<proteinExistence type="predicted"/>
<dbReference type="GO" id="GO:0003676">
    <property type="term" value="F:nucleic acid binding"/>
    <property type="evidence" value="ECO:0007669"/>
    <property type="project" value="InterPro"/>
</dbReference>